<dbReference type="STRING" id="420953.SAMN05192543_1094"/>
<evidence type="ECO:0000256" key="6">
    <source>
        <dbReference type="ARBA" id="ARBA00023136"/>
    </source>
</evidence>
<feature type="transmembrane region" description="Helical" evidence="7">
    <location>
        <begin position="59"/>
        <end position="80"/>
    </location>
</feature>
<name>A0A1I3T197_9BURK</name>
<dbReference type="PANTHER" id="PTHR33884">
    <property type="entry name" value="UPF0410 PROTEIN YMGE"/>
    <property type="match status" value="1"/>
</dbReference>
<evidence type="ECO:0000256" key="4">
    <source>
        <dbReference type="ARBA" id="ARBA00022692"/>
    </source>
</evidence>
<dbReference type="OrthoDB" id="8778751at2"/>
<dbReference type="Proteomes" id="UP000199548">
    <property type="component" value="Unassembled WGS sequence"/>
</dbReference>
<evidence type="ECO:0000256" key="1">
    <source>
        <dbReference type="ARBA" id="ARBA00004651"/>
    </source>
</evidence>
<proteinExistence type="inferred from homology"/>
<accession>A0A1I3T197</accession>
<keyword evidence="4 7" id="KW-0812">Transmembrane</keyword>
<protein>
    <submittedName>
        <fullName evidence="8">Uncharacterized membrane protein YeaQ/YmgE, transglycosylase-associated protein family</fullName>
    </submittedName>
</protein>
<comment type="similarity">
    <text evidence="2">Belongs to the UPF0410 family.</text>
</comment>
<keyword evidence="6 7" id="KW-0472">Membrane</keyword>
<keyword evidence="5 7" id="KW-1133">Transmembrane helix</keyword>
<evidence type="ECO:0000256" key="3">
    <source>
        <dbReference type="ARBA" id="ARBA00022475"/>
    </source>
</evidence>
<keyword evidence="3" id="KW-1003">Cell membrane</keyword>
<dbReference type="GO" id="GO:0005886">
    <property type="term" value="C:plasma membrane"/>
    <property type="evidence" value="ECO:0007669"/>
    <property type="project" value="UniProtKB-SubCell"/>
</dbReference>
<reference evidence="8 9" key="1">
    <citation type="submission" date="2016-10" db="EMBL/GenBank/DDBJ databases">
        <authorList>
            <person name="de Groot N.N."/>
        </authorList>
    </citation>
    <scope>NUCLEOTIDE SEQUENCE [LARGE SCALE GENOMIC DNA]</scope>
    <source>
        <strain evidence="8 9">LMG 23650</strain>
    </source>
</reference>
<keyword evidence="9" id="KW-1185">Reference proteome</keyword>
<dbReference type="Pfam" id="PF04226">
    <property type="entry name" value="Transgly_assoc"/>
    <property type="match status" value="1"/>
</dbReference>
<sequence length="84" mass="8492">MEHGIIAWLIIGAIAGWLAGVLVKGGGFGLIVDIIVGIVGAFIGGWLAGVLGITLGGGWIGSIITAVIGAVILLFIIRLFRRGA</sequence>
<gene>
    <name evidence="8" type="ORF">SAMN05192543_1094</name>
</gene>
<dbReference type="AlphaFoldDB" id="A0A1I3T197"/>
<evidence type="ECO:0000313" key="9">
    <source>
        <dbReference type="Proteomes" id="UP000199548"/>
    </source>
</evidence>
<evidence type="ECO:0000256" key="5">
    <source>
        <dbReference type="ARBA" id="ARBA00022989"/>
    </source>
</evidence>
<comment type="subcellular location">
    <subcellularLocation>
        <location evidence="1">Cell membrane</location>
        <topology evidence="1">Multi-pass membrane protein</topology>
    </subcellularLocation>
</comment>
<feature type="transmembrane region" description="Helical" evidence="7">
    <location>
        <begin position="6"/>
        <end position="23"/>
    </location>
</feature>
<evidence type="ECO:0000256" key="2">
    <source>
        <dbReference type="ARBA" id="ARBA00011006"/>
    </source>
</evidence>
<dbReference type="RefSeq" id="WP_091017649.1">
    <property type="nucleotide sequence ID" value="NZ_CP041743.1"/>
</dbReference>
<evidence type="ECO:0000313" key="8">
    <source>
        <dbReference type="EMBL" id="SFJ63621.1"/>
    </source>
</evidence>
<dbReference type="PANTHER" id="PTHR33884:SF3">
    <property type="entry name" value="UPF0410 PROTEIN YMGE"/>
    <property type="match status" value="1"/>
</dbReference>
<dbReference type="InterPro" id="IPR007341">
    <property type="entry name" value="Transgly_assoc"/>
</dbReference>
<feature type="transmembrane region" description="Helical" evidence="7">
    <location>
        <begin position="30"/>
        <end position="53"/>
    </location>
</feature>
<dbReference type="EMBL" id="FOQU01000009">
    <property type="protein sequence ID" value="SFJ63621.1"/>
    <property type="molecule type" value="Genomic_DNA"/>
</dbReference>
<organism evidence="8 9">
    <name type="scientific">Paraburkholderia megapolitana</name>
    <dbReference type="NCBI Taxonomy" id="420953"/>
    <lineage>
        <taxon>Bacteria</taxon>
        <taxon>Pseudomonadati</taxon>
        <taxon>Pseudomonadota</taxon>
        <taxon>Betaproteobacteria</taxon>
        <taxon>Burkholderiales</taxon>
        <taxon>Burkholderiaceae</taxon>
        <taxon>Paraburkholderia</taxon>
    </lineage>
</organism>
<evidence type="ECO:0000256" key="7">
    <source>
        <dbReference type="SAM" id="Phobius"/>
    </source>
</evidence>